<evidence type="ECO:0000256" key="1">
    <source>
        <dbReference type="SAM" id="Phobius"/>
    </source>
</evidence>
<comment type="caution">
    <text evidence="2">The sequence shown here is derived from an EMBL/GenBank/DDBJ whole genome shotgun (WGS) entry which is preliminary data.</text>
</comment>
<protein>
    <submittedName>
        <fullName evidence="2">Uncharacterized protein</fullName>
    </submittedName>
</protein>
<keyword evidence="1" id="KW-0472">Membrane</keyword>
<gene>
    <name evidence="2" type="ORF">COU30_02985</name>
</gene>
<evidence type="ECO:0000313" key="2">
    <source>
        <dbReference type="EMBL" id="PIR77349.1"/>
    </source>
</evidence>
<organism evidence="2 3">
    <name type="scientific">Candidatus Magasanikbacteria bacterium CG10_big_fil_rev_8_21_14_0_10_38_6</name>
    <dbReference type="NCBI Taxonomy" id="1974647"/>
    <lineage>
        <taxon>Bacteria</taxon>
        <taxon>Candidatus Magasanikiibacteriota</taxon>
    </lineage>
</organism>
<dbReference type="Proteomes" id="UP000228528">
    <property type="component" value="Unassembled WGS sequence"/>
</dbReference>
<accession>A0A2M6P1B4</accession>
<sequence length="81" mass="9136">MEAPNLSKIKKRLEDFSQNLKDNYQIGNSKIILAIADLVSVIGWASIQQERYSKKLIALTWAIVALTVLMFIGLLVQIYLA</sequence>
<feature type="transmembrane region" description="Helical" evidence="1">
    <location>
        <begin position="59"/>
        <end position="80"/>
    </location>
</feature>
<dbReference type="EMBL" id="PFBW01000131">
    <property type="protein sequence ID" value="PIR77349.1"/>
    <property type="molecule type" value="Genomic_DNA"/>
</dbReference>
<dbReference type="AlphaFoldDB" id="A0A2M6P1B4"/>
<name>A0A2M6P1B4_9BACT</name>
<proteinExistence type="predicted"/>
<keyword evidence="1" id="KW-1133">Transmembrane helix</keyword>
<evidence type="ECO:0000313" key="3">
    <source>
        <dbReference type="Proteomes" id="UP000228528"/>
    </source>
</evidence>
<reference evidence="3" key="1">
    <citation type="submission" date="2017-09" db="EMBL/GenBank/DDBJ databases">
        <title>Depth-based differentiation of microbial function through sediment-hosted aquifers and enrichment of novel symbionts in the deep terrestrial subsurface.</title>
        <authorList>
            <person name="Probst A.J."/>
            <person name="Ladd B."/>
            <person name="Jarett J.K."/>
            <person name="Geller-Mcgrath D.E."/>
            <person name="Sieber C.M.K."/>
            <person name="Emerson J.B."/>
            <person name="Anantharaman K."/>
            <person name="Thomas B.C."/>
            <person name="Malmstrom R."/>
            <person name="Stieglmeier M."/>
            <person name="Klingl A."/>
            <person name="Woyke T."/>
            <person name="Ryan C.M."/>
            <person name="Banfield J.F."/>
        </authorList>
    </citation>
    <scope>NUCLEOTIDE SEQUENCE [LARGE SCALE GENOMIC DNA]</scope>
</reference>
<feature type="transmembrane region" description="Helical" evidence="1">
    <location>
        <begin position="31"/>
        <end position="47"/>
    </location>
</feature>
<keyword evidence="1" id="KW-0812">Transmembrane</keyword>